<organism evidence="4 5">
    <name type="scientific">Cymbomonas tetramitiformis</name>
    <dbReference type="NCBI Taxonomy" id="36881"/>
    <lineage>
        <taxon>Eukaryota</taxon>
        <taxon>Viridiplantae</taxon>
        <taxon>Chlorophyta</taxon>
        <taxon>Pyramimonadophyceae</taxon>
        <taxon>Pyramimonadales</taxon>
        <taxon>Pyramimonadaceae</taxon>
        <taxon>Cymbomonas</taxon>
    </lineage>
</organism>
<feature type="compositionally biased region" description="Polar residues" evidence="1">
    <location>
        <begin position="213"/>
        <end position="225"/>
    </location>
</feature>
<feature type="transmembrane region" description="Helical" evidence="2">
    <location>
        <begin position="21"/>
        <end position="40"/>
    </location>
</feature>
<keyword evidence="2" id="KW-0812">Transmembrane</keyword>
<dbReference type="InterPro" id="IPR051218">
    <property type="entry name" value="Sec_MonoDiacylglyc_Lipase"/>
</dbReference>
<dbReference type="GO" id="GO:0006629">
    <property type="term" value="P:lipid metabolic process"/>
    <property type="evidence" value="ECO:0007669"/>
    <property type="project" value="InterPro"/>
</dbReference>
<feature type="non-terminal residue" evidence="4">
    <location>
        <position position="488"/>
    </location>
</feature>
<reference evidence="4 5" key="1">
    <citation type="journal article" date="2015" name="Genome Biol. Evol.">
        <title>Comparative Genomics of a Bacterivorous Green Alga Reveals Evolutionary Causalities and Consequences of Phago-Mixotrophic Mode of Nutrition.</title>
        <authorList>
            <person name="Burns J.A."/>
            <person name="Paasch A."/>
            <person name="Narechania A."/>
            <person name="Kim E."/>
        </authorList>
    </citation>
    <scope>NUCLEOTIDE SEQUENCE [LARGE SCALE GENOMIC DNA]</scope>
    <source>
        <strain evidence="4 5">PLY_AMNH</strain>
    </source>
</reference>
<dbReference type="Pfam" id="PF01764">
    <property type="entry name" value="Lipase_3"/>
    <property type="match status" value="1"/>
</dbReference>
<feature type="region of interest" description="Disordered" evidence="1">
    <location>
        <begin position="260"/>
        <end position="284"/>
    </location>
</feature>
<evidence type="ECO:0000313" key="4">
    <source>
        <dbReference type="EMBL" id="KAK3268175.1"/>
    </source>
</evidence>
<feature type="region of interest" description="Disordered" evidence="1">
    <location>
        <begin position="159"/>
        <end position="245"/>
    </location>
</feature>
<keyword evidence="2" id="KW-0472">Membrane</keyword>
<feature type="transmembrane region" description="Helical" evidence="2">
    <location>
        <begin position="46"/>
        <end position="64"/>
    </location>
</feature>
<gene>
    <name evidence="4" type="ORF">CYMTET_23309</name>
</gene>
<dbReference type="PANTHER" id="PTHR45856">
    <property type="entry name" value="ALPHA/BETA-HYDROLASES SUPERFAMILY PROTEIN"/>
    <property type="match status" value="1"/>
</dbReference>
<feature type="domain" description="Fungal lipase-type" evidence="3">
    <location>
        <begin position="417"/>
        <end position="466"/>
    </location>
</feature>
<dbReference type="SUPFAM" id="SSF53474">
    <property type="entry name" value="alpha/beta-Hydrolases"/>
    <property type="match status" value="1"/>
</dbReference>
<dbReference type="AlphaFoldDB" id="A0AAE0L1E6"/>
<dbReference type="Gene3D" id="3.40.50.1820">
    <property type="entry name" value="alpha/beta hydrolase"/>
    <property type="match status" value="1"/>
</dbReference>
<accession>A0AAE0L1E6</accession>
<dbReference type="InterPro" id="IPR002921">
    <property type="entry name" value="Fungal_lipase-type"/>
</dbReference>
<evidence type="ECO:0000256" key="2">
    <source>
        <dbReference type="SAM" id="Phobius"/>
    </source>
</evidence>
<keyword evidence="5" id="KW-1185">Reference proteome</keyword>
<sequence>MIANPNLAAHKGWGEGGTTQVFLDTLSCKVFFLLPVYLAVYANSASLAVASISFIAITLAIDFLPISNTFLKVPVSRCTSLAPCAKVVAAKQGLKGQGIRRMGGARKGEGRGLNLTCLCVPGGEQSGVGVARRVQLSEGPGARVPVETVKHALRSAIRSYQHDKKSYTRSPSHAASHPSSMRTADEDAESVWSSGTAGRDAESGPGPLPVTATPAQVRTPPISQKASHDMLRTPQPDKALHGKPPLNRLLSCFSKPVVRDDARETPDTGKSSAPENPPAPLGGCCSVTKIDDDYGLEMDTKLHIIDGQDTKVILYRRGDLLFVTFRGTKTFTNILTNVDLRKVPYNGCPDLLRAWKKQRNIFWDMLPFVIQFVLAAVLYSITESEATITGTVCLVFLGLLVLPRAIIDVCCEVQCTPMLHAGFLAAYQRVDSELRRAVVEHMAEFPNMRAVVFAGHSLGGALATIGTPATAPGLSLVEGPLRGRVQSE</sequence>
<evidence type="ECO:0000313" key="5">
    <source>
        <dbReference type="Proteomes" id="UP001190700"/>
    </source>
</evidence>
<protein>
    <recommendedName>
        <fullName evidence="3">Fungal lipase-type domain-containing protein</fullName>
    </recommendedName>
</protein>
<comment type="caution">
    <text evidence="4">The sequence shown here is derived from an EMBL/GenBank/DDBJ whole genome shotgun (WGS) entry which is preliminary data.</text>
</comment>
<feature type="compositionally biased region" description="Low complexity" evidence="1">
    <location>
        <begin position="170"/>
        <end position="180"/>
    </location>
</feature>
<dbReference type="EMBL" id="LGRX02011979">
    <property type="protein sequence ID" value="KAK3268175.1"/>
    <property type="molecule type" value="Genomic_DNA"/>
</dbReference>
<evidence type="ECO:0000256" key="1">
    <source>
        <dbReference type="SAM" id="MobiDB-lite"/>
    </source>
</evidence>
<dbReference type="PANTHER" id="PTHR45856:SF24">
    <property type="entry name" value="FUNGAL LIPASE-LIKE DOMAIN-CONTAINING PROTEIN"/>
    <property type="match status" value="1"/>
</dbReference>
<dbReference type="InterPro" id="IPR029058">
    <property type="entry name" value="AB_hydrolase_fold"/>
</dbReference>
<name>A0AAE0L1E6_9CHLO</name>
<dbReference type="Proteomes" id="UP001190700">
    <property type="component" value="Unassembled WGS sequence"/>
</dbReference>
<proteinExistence type="predicted"/>
<evidence type="ECO:0000259" key="3">
    <source>
        <dbReference type="Pfam" id="PF01764"/>
    </source>
</evidence>
<keyword evidence="2" id="KW-1133">Transmembrane helix</keyword>